<dbReference type="AlphaFoldDB" id="E6QR16"/>
<dbReference type="Pfam" id="PF02036">
    <property type="entry name" value="SCP2"/>
    <property type="match status" value="1"/>
</dbReference>
<gene>
    <name evidence="2" type="ORF">CARN7_0427</name>
</gene>
<dbReference type="EMBL" id="CABR01000046">
    <property type="protein sequence ID" value="CBI09687.1"/>
    <property type="molecule type" value="Genomic_DNA"/>
</dbReference>
<dbReference type="GO" id="GO:0006744">
    <property type="term" value="P:ubiquinone biosynthetic process"/>
    <property type="evidence" value="ECO:0007669"/>
    <property type="project" value="InterPro"/>
</dbReference>
<dbReference type="InterPro" id="IPR036527">
    <property type="entry name" value="SCP2_sterol-bd_dom_sf"/>
</dbReference>
<proteinExistence type="inferred from homology"/>
<organism evidence="2">
    <name type="scientific">mine drainage metagenome</name>
    <dbReference type="NCBI Taxonomy" id="410659"/>
    <lineage>
        <taxon>unclassified sequences</taxon>
        <taxon>metagenomes</taxon>
        <taxon>ecological metagenomes</taxon>
    </lineage>
</organism>
<comment type="caution">
    <text evidence="2">The sequence shown here is derived from an EMBL/GenBank/DDBJ whole genome shotgun (WGS) entry which is preliminary data.</text>
</comment>
<protein>
    <submittedName>
        <fullName evidence="2">Putative Sterol carrier protein, SCP</fullName>
    </submittedName>
</protein>
<dbReference type="InterPro" id="IPR016830">
    <property type="entry name" value="UbiT"/>
</dbReference>
<sequence length="156" mass="17408">MTQQFPVLPQMISQALPLLPPTPHSVVLAFSLNRMLGECIPPEWLLPLQGKLVCIRVTDARLAFFLGANQRGFVARRFSQTPDLTIGASMRDFIQLALREVDADSLFFGRRLVMEGDTDLGLLIKNVLDSVDASQLPLVRWLPENLRARIRAGLVS</sequence>
<dbReference type="SUPFAM" id="SSF55718">
    <property type="entry name" value="SCP-like"/>
    <property type="match status" value="1"/>
</dbReference>
<feature type="domain" description="SCP2" evidence="1">
    <location>
        <begin position="45"/>
        <end position="129"/>
    </location>
</feature>
<accession>E6QR16</accession>
<name>E6QR16_9ZZZZ</name>
<evidence type="ECO:0000313" key="2">
    <source>
        <dbReference type="EMBL" id="CBI09687.1"/>
    </source>
</evidence>
<dbReference type="InterPro" id="IPR003033">
    <property type="entry name" value="SCP2_sterol-bd_dom"/>
</dbReference>
<evidence type="ECO:0000259" key="1">
    <source>
        <dbReference type="Pfam" id="PF02036"/>
    </source>
</evidence>
<dbReference type="HAMAP" id="MF_02231">
    <property type="entry name" value="UbiT"/>
    <property type="match status" value="1"/>
</dbReference>
<reference evidence="2" key="1">
    <citation type="submission" date="2009-10" db="EMBL/GenBank/DDBJ databases">
        <title>Diversity of trophic interactions inside an arsenic-rich microbial ecosystem.</title>
        <authorList>
            <person name="Bertin P.N."/>
            <person name="Heinrich-Salmeron A."/>
            <person name="Pelletier E."/>
            <person name="Goulhen-Chollet F."/>
            <person name="Arsene-Ploetze F."/>
            <person name="Gallien S."/>
            <person name="Calteau A."/>
            <person name="Vallenet D."/>
            <person name="Casiot C."/>
            <person name="Chane-Woon-Ming B."/>
            <person name="Giloteaux L."/>
            <person name="Barakat M."/>
            <person name="Bonnefoy V."/>
            <person name="Bruneel O."/>
            <person name="Chandler M."/>
            <person name="Cleiss J."/>
            <person name="Duran R."/>
            <person name="Elbaz-Poulichet F."/>
            <person name="Fonknechten N."/>
            <person name="Lauga B."/>
            <person name="Mornico D."/>
            <person name="Ortet P."/>
            <person name="Schaeffer C."/>
            <person name="Siguier P."/>
            <person name="Alexander Thil Smith A."/>
            <person name="Van Dorsselaer A."/>
            <person name="Weissenbach J."/>
            <person name="Medigue C."/>
            <person name="Le Paslier D."/>
        </authorList>
    </citation>
    <scope>NUCLEOTIDE SEQUENCE</scope>
</reference>
<dbReference type="Gene3D" id="3.30.1050.10">
    <property type="entry name" value="SCP2 sterol-binding domain"/>
    <property type="match status" value="1"/>
</dbReference>